<protein>
    <submittedName>
        <fullName evidence="1">Uncharacterized protein</fullName>
    </submittedName>
</protein>
<comment type="caution">
    <text evidence="1">The sequence shown here is derived from an EMBL/GenBank/DDBJ whole genome shotgun (WGS) entry which is preliminary data.</text>
</comment>
<evidence type="ECO:0000313" key="2">
    <source>
        <dbReference type="Proteomes" id="UP000814033"/>
    </source>
</evidence>
<accession>A0ACB8R1N5</accession>
<dbReference type="EMBL" id="MU276620">
    <property type="protein sequence ID" value="KAI0038014.1"/>
    <property type="molecule type" value="Genomic_DNA"/>
</dbReference>
<name>A0ACB8R1N5_9AGAM</name>
<organism evidence="1 2">
    <name type="scientific">Auriscalpium vulgare</name>
    <dbReference type="NCBI Taxonomy" id="40419"/>
    <lineage>
        <taxon>Eukaryota</taxon>
        <taxon>Fungi</taxon>
        <taxon>Dikarya</taxon>
        <taxon>Basidiomycota</taxon>
        <taxon>Agaricomycotina</taxon>
        <taxon>Agaricomycetes</taxon>
        <taxon>Russulales</taxon>
        <taxon>Auriscalpiaceae</taxon>
        <taxon>Auriscalpium</taxon>
    </lineage>
</organism>
<evidence type="ECO:0000313" key="1">
    <source>
        <dbReference type="EMBL" id="KAI0038014.1"/>
    </source>
</evidence>
<sequence>MTASTKGRPSKAQQPVAFRILSADEYAALPPGKKGSYTKALNKHHQEQDAGAPHKRTKRTKTNTGSREQTADSRKRAASATEIHVAATKKSKSAPGSHGEGAADGRDGTASISEQGEHDNNGAPEEDSDEEGVARRMLAAKGKQKQMVVLESDSEEEEAVAPDAPEEASDVGGDASGEDYDGERVPKKMTRNQRIQYERALPDWKDKGAEQAHDDTTYSIDAVEDFADDDDDRALIAEARRRSLLPTATIEPVSRRTVDDSSSERGLNSWNIPHHVVPAPAPVVPAPAPVVPAPAPVVPAHHVVPAPAPAAAAPAPAIPALPPVVPNPALATLPAVIPTPAPIVAATQPTGQWPPDTDVNAPEQGHMLMRAQTPRVRKVLKHALKIDLPRKLFFENTYPQPLERPAFFRAVILSAAEAEEDAVIAARLRVDKEYTAAISRIPEARVSNLRGKMKDAADAAVRQAYRIDQYPPERHVHIIKWLVAEEDRLYIFPGDAAMSTYNSDLPFCHDGVIAVIRAVFFSPKAAARFDDALYSVGHDGPQIPDAMAASSSAAVEAALRGYLLGREPAKVDFSGAQFVRAYLDHMSTLRGLKEQSEPAYNALMRGLYVRVTGNMTGNQDPNAAIMAPLMGTANPHVNPDAVLQALL</sequence>
<dbReference type="Proteomes" id="UP000814033">
    <property type="component" value="Unassembled WGS sequence"/>
</dbReference>
<gene>
    <name evidence="1" type="ORF">FA95DRAFT_1613693</name>
</gene>
<proteinExistence type="predicted"/>
<keyword evidence="2" id="KW-1185">Reference proteome</keyword>
<reference evidence="1" key="1">
    <citation type="submission" date="2021-02" db="EMBL/GenBank/DDBJ databases">
        <authorList>
            <consortium name="DOE Joint Genome Institute"/>
            <person name="Ahrendt S."/>
            <person name="Looney B.P."/>
            <person name="Miyauchi S."/>
            <person name="Morin E."/>
            <person name="Drula E."/>
            <person name="Courty P.E."/>
            <person name="Chicoki N."/>
            <person name="Fauchery L."/>
            <person name="Kohler A."/>
            <person name="Kuo A."/>
            <person name="Labutti K."/>
            <person name="Pangilinan J."/>
            <person name="Lipzen A."/>
            <person name="Riley R."/>
            <person name="Andreopoulos W."/>
            <person name="He G."/>
            <person name="Johnson J."/>
            <person name="Barry K.W."/>
            <person name="Grigoriev I.V."/>
            <person name="Nagy L."/>
            <person name="Hibbett D."/>
            <person name="Henrissat B."/>
            <person name="Matheny P.B."/>
            <person name="Labbe J."/>
            <person name="Martin F."/>
        </authorList>
    </citation>
    <scope>NUCLEOTIDE SEQUENCE</scope>
    <source>
        <strain evidence="1">FP105234-sp</strain>
    </source>
</reference>
<reference evidence="1" key="2">
    <citation type="journal article" date="2022" name="New Phytol.">
        <title>Evolutionary transition to the ectomycorrhizal habit in the genomes of a hyperdiverse lineage of mushroom-forming fungi.</title>
        <authorList>
            <person name="Looney B."/>
            <person name="Miyauchi S."/>
            <person name="Morin E."/>
            <person name="Drula E."/>
            <person name="Courty P.E."/>
            <person name="Kohler A."/>
            <person name="Kuo A."/>
            <person name="LaButti K."/>
            <person name="Pangilinan J."/>
            <person name="Lipzen A."/>
            <person name="Riley R."/>
            <person name="Andreopoulos W."/>
            <person name="He G."/>
            <person name="Johnson J."/>
            <person name="Nolan M."/>
            <person name="Tritt A."/>
            <person name="Barry K.W."/>
            <person name="Grigoriev I.V."/>
            <person name="Nagy L.G."/>
            <person name="Hibbett D."/>
            <person name="Henrissat B."/>
            <person name="Matheny P.B."/>
            <person name="Labbe J."/>
            <person name="Martin F.M."/>
        </authorList>
    </citation>
    <scope>NUCLEOTIDE SEQUENCE</scope>
    <source>
        <strain evidence="1">FP105234-sp</strain>
    </source>
</reference>